<organism evidence="3 4">
    <name type="scientific">Virgisporangium aurantiacum</name>
    <dbReference type="NCBI Taxonomy" id="175570"/>
    <lineage>
        <taxon>Bacteria</taxon>
        <taxon>Bacillati</taxon>
        <taxon>Actinomycetota</taxon>
        <taxon>Actinomycetes</taxon>
        <taxon>Micromonosporales</taxon>
        <taxon>Micromonosporaceae</taxon>
        <taxon>Virgisporangium</taxon>
    </lineage>
</organism>
<reference evidence="3" key="1">
    <citation type="submission" date="2021-01" db="EMBL/GenBank/DDBJ databases">
        <title>Whole genome shotgun sequence of Virgisporangium aurantiacum NBRC 16421.</title>
        <authorList>
            <person name="Komaki H."/>
            <person name="Tamura T."/>
        </authorList>
    </citation>
    <scope>NUCLEOTIDE SEQUENCE</scope>
    <source>
        <strain evidence="3">NBRC 16421</strain>
    </source>
</reference>
<feature type="compositionally biased region" description="Low complexity" evidence="1">
    <location>
        <begin position="66"/>
        <end position="81"/>
    </location>
</feature>
<feature type="region of interest" description="Disordered" evidence="1">
    <location>
        <begin position="66"/>
        <end position="105"/>
    </location>
</feature>
<dbReference type="AlphaFoldDB" id="A0A8J4E1A6"/>
<keyword evidence="2" id="KW-0812">Transmembrane</keyword>
<protein>
    <submittedName>
        <fullName evidence="3">Uncharacterized protein</fullName>
    </submittedName>
</protein>
<name>A0A8J4E1A6_9ACTN</name>
<accession>A0A8J4E1A6</accession>
<evidence type="ECO:0000313" key="4">
    <source>
        <dbReference type="Proteomes" id="UP000612585"/>
    </source>
</evidence>
<feature type="region of interest" description="Disordered" evidence="1">
    <location>
        <begin position="174"/>
        <end position="206"/>
    </location>
</feature>
<evidence type="ECO:0000256" key="1">
    <source>
        <dbReference type="SAM" id="MobiDB-lite"/>
    </source>
</evidence>
<evidence type="ECO:0000256" key="2">
    <source>
        <dbReference type="SAM" id="Phobius"/>
    </source>
</evidence>
<feature type="transmembrane region" description="Helical" evidence="2">
    <location>
        <begin position="35"/>
        <end position="58"/>
    </location>
</feature>
<feature type="compositionally biased region" description="Pro residues" evidence="1">
    <location>
        <begin position="82"/>
        <end position="105"/>
    </location>
</feature>
<evidence type="ECO:0000313" key="3">
    <source>
        <dbReference type="EMBL" id="GIJ57819.1"/>
    </source>
</evidence>
<keyword evidence="4" id="KW-1185">Reference proteome</keyword>
<dbReference type="Proteomes" id="UP000612585">
    <property type="component" value="Unassembled WGS sequence"/>
</dbReference>
<proteinExistence type="predicted"/>
<keyword evidence="2" id="KW-0472">Membrane</keyword>
<dbReference type="EMBL" id="BOPG01000033">
    <property type="protein sequence ID" value="GIJ57819.1"/>
    <property type="molecule type" value="Genomic_DNA"/>
</dbReference>
<sequence>MNDIKQTLLDVVPPLPAPPDRLAAIRGRAAARRRMTVTGTALAALASVVTIGTTIAVLTPADPGPFGAGPASSGTGPVSNRPGPPVPPPPHSDPPKDFPMPGPGTCPPAVAFRRLPLVEAFVGGRLPEISAVTLCRYSQTTFDLSEGGNALIAGPDVADVTTFRNALVTTTQPYPPWASSDGPPWASGSAPSVPTASPSGSCSPGPVAPPPWQIDVVFVHSPDGTARALILHRHKCVPAVADPITAVLAAIDAKLGTPYR</sequence>
<keyword evidence="2" id="KW-1133">Transmembrane helix</keyword>
<gene>
    <name evidence="3" type="ORF">Vau01_053350</name>
</gene>
<feature type="compositionally biased region" description="Polar residues" evidence="1">
    <location>
        <begin position="189"/>
        <end position="202"/>
    </location>
</feature>
<dbReference type="RefSeq" id="WP_203997557.1">
    <property type="nucleotide sequence ID" value="NZ_BOPG01000033.1"/>
</dbReference>
<comment type="caution">
    <text evidence="3">The sequence shown here is derived from an EMBL/GenBank/DDBJ whole genome shotgun (WGS) entry which is preliminary data.</text>
</comment>